<proteinExistence type="predicted"/>
<accession>C7DIE6</accession>
<organism evidence="3 4">
    <name type="scientific">Candidatus Micrarchaeum acidiphilum ARMAN-2</name>
    <dbReference type="NCBI Taxonomy" id="425595"/>
    <lineage>
        <taxon>Archaea</taxon>
        <taxon>Candidatus Micrarchaeota</taxon>
        <taxon>Candidatus Micrarchaeia</taxon>
        <taxon>Candidatus Micrarchaeales</taxon>
        <taxon>Candidatus Micrarchaeaceae</taxon>
        <taxon>Candidatus Micrarchaeum</taxon>
    </lineage>
</organism>
<dbReference type="Pfam" id="PF03807">
    <property type="entry name" value="F420_oxidored"/>
    <property type="match status" value="1"/>
</dbReference>
<evidence type="ECO:0000256" key="1">
    <source>
        <dbReference type="ARBA" id="ARBA00023002"/>
    </source>
</evidence>
<dbReference type="GO" id="GO:0005886">
    <property type="term" value="C:plasma membrane"/>
    <property type="evidence" value="ECO:0007669"/>
    <property type="project" value="TreeGrafter"/>
</dbReference>
<dbReference type="GO" id="GO:0052851">
    <property type="term" value="F:ferric-chelate reductase (NADPH) activity"/>
    <property type="evidence" value="ECO:0007669"/>
    <property type="project" value="TreeGrafter"/>
</dbReference>
<dbReference type="GO" id="GO:0015677">
    <property type="term" value="P:copper ion import"/>
    <property type="evidence" value="ECO:0007669"/>
    <property type="project" value="TreeGrafter"/>
</dbReference>
<feature type="domain" description="Pyrroline-5-carboxylate reductase catalytic N-terminal" evidence="2">
    <location>
        <begin position="2"/>
        <end position="88"/>
    </location>
</feature>
<dbReference type="AlphaFoldDB" id="C7DIE6"/>
<protein>
    <submittedName>
        <fullName evidence="3">NADP oxidoreductase coenzyme F420-dependent</fullName>
    </submittedName>
</protein>
<keyword evidence="4" id="KW-1185">Reference proteome</keyword>
<gene>
    <name evidence="3" type="ORF">UNLARM2_0838</name>
</gene>
<dbReference type="GO" id="GO:0008823">
    <property type="term" value="F:cupric reductase (NADH) activity"/>
    <property type="evidence" value="ECO:0007669"/>
    <property type="project" value="TreeGrafter"/>
</dbReference>
<keyword evidence="1" id="KW-0560">Oxidoreductase</keyword>
<dbReference type="SUPFAM" id="SSF51735">
    <property type="entry name" value="NAD(P)-binding Rossmann-fold domains"/>
    <property type="match status" value="1"/>
</dbReference>
<sequence length="220" mass="23374">MKIAIIGTGNVAKSIGESVSKNNEVVYGSRNPEEAKQKIPGANITTIEEAAKSADMIVLAVPYLAAKEAIHEMKKAEEGKILIDVTNPLGKDSRWEKGFSESGAEEISKHAKGAKVVKAFNTIFAENMKSGQLGSNKLTTFIAGDDEDAKAKVMELARSMNMEPVDVGPLEKARYIEPAGLLLIELGYGKKLGTGIGINLVGAPQAPAQAEAQSPEQPQQ</sequence>
<dbReference type="InterPro" id="IPR051267">
    <property type="entry name" value="STEAP_metalloreductase"/>
</dbReference>
<dbReference type="InterPro" id="IPR028939">
    <property type="entry name" value="P5C_Rdtase_cat_N"/>
</dbReference>
<reference evidence="3 4" key="2">
    <citation type="journal article" date="2010" name="Proc. Natl. Acad. Sci. U.S.A.">
        <title>Enigmatic, ultrasmall, uncultivated Archaea.</title>
        <authorList>
            <person name="Baker B.J."/>
            <person name="Comolli L.R."/>
            <person name="Dick G.J."/>
            <person name="Hauser L.J."/>
            <person name="Hyatt D."/>
            <person name="Dill B.D."/>
            <person name="Land M.L."/>
            <person name="Verberkmoes N.C."/>
            <person name="Hettich R.L."/>
            <person name="Banfield J.F."/>
        </authorList>
    </citation>
    <scope>NUCLEOTIDE SEQUENCE [LARGE SCALE GENOMIC DNA]</scope>
    <source>
        <strain evidence="3">ARMAN-2</strain>
    </source>
</reference>
<dbReference type="Proteomes" id="UP000332487">
    <property type="component" value="Unassembled WGS sequence"/>
</dbReference>
<dbReference type="InterPro" id="IPR036291">
    <property type="entry name" value="NAD(P)-bd_dom_sf"/>
</dbReference>
<evidence type="ECO:0000259" key="2">
    <source>
        <dbReference type="Pfam" id="PF03807"/>
    </source>
</evidence>
<evidence type="ECO:0000313" key="4">
    <source>
        <dbReference type="Proteomes" id="UP000332487"/>
    </source>
</evidence>
<dbReference type="Gene3D" id="3.40.50.720">
    <property type="entry name" value="NAD(P)-binding Rossmann-like Domain"/>
    <property type="match status" value="1"/>
</dbReference>
<dbReference type="EMBL" id="GG697241">
    <property type="protein sequence ID" value="EET89720.1"/>
    <property type="molecule type" value="Genomic_DNA"/>
</dbReference>
<dbReference type="PANTHER" id="PTHR14239">
    <property type="entry name" value="DUDULIN-RELATED"/>
    <property type="match status" value="1"/>
</dbReference>
<dbReference type="PANTHER" id="PTHR14239:SF0">
    <property type="entry name" value="F420-DEPENDENT NADP REDUCTASE"/>
    <property type="match status" value="1"/>
</dbReference>
<evidence type="ECO:0000313" key="3">
    <source>
        <dbReference type="EMBL" id="EET89720.1"/>
    </source>
</evidence>
<reference evidence="3 4" key="1">
    <citation type="journal article" date="2009" name="Genome Biol.">
        <title>Community-wide analysis of microbial genome sequence signatures.</title>
        <authorList>
            <person name="Dick G.J."/>
            <person name="Andersson A.F."/>
            <person name="Baker B.J."/>
            <person name="Simmons S.L."/>
            <person name="Thomas B.C."/>
            <person name="Yelton A.P."/>
            <person name="Banfield J.F."/>
        </authorList>
    </citation>
    <scope>NUCLEOTIDE SEQUENCE [LARGE SCALE GENOMIC DNA]</scope>
    <source>
        <strain evidence="3">ARMAN-2</strain>
    </source>
</reference>
<name>C7DIE6_MICA2</name>